<protein>
    <submittedName>
        <fullName evidence="1">Uncharacterized protein</fullName>
    </submittedName>
</protein>
<reference evidence="1" key="1">
    <citation type="submission" date="2022-07" db="EMBL/GenBank/DDBJ databases">
        <title>Genome Sequence of Phlebia brevispora.</title>
        <authorList>
            <person name="Buettner E."/>
        </authorList>
    </citation>
    <scope>NUCLEOTIDE SEQUENCE</scope>
    <source>
        <strain evidence="1">MPL23</strain>
    </source>
</reference>
<organism evidence="1 2">
    <name type="scientific">Phlebia brevispora</name>
    <dbReference type="NCBI Taxonomy" id="194682"/>
    <lineage>
        <taxon>Eukaryota</taxon>
        <taxon>Fungi</taxon>
        <taxon>Dikarya</taxon>
        <taxon>Basidiomycota</taxon>
        <taxon>Agaricomycotina</taxon>
        <taxon>Agaricomycetes</taxon>
        <taxon>Polyporales</taxon>
        <taxon>Meruliaceae</taxon>
        <taxon>Phlebia</taxon>
    </lineage>
</organism>
<proteinExistence type="predicted"/>
<keyword evidence="2" id="KW-1185">Reference proteome</keyword>
<evidence type="ECO:0000313" key="1">
    <source>
        <dbReference type="EMBL" id="KAJ3552656.1"/>
    </source>
</evidence>
<sequence>MSQHSVDEPQDDAATVVSIPVNQDSMVGSPTSPASETDVHVKETAADLTCPPEELEDQTNFLPTKQVIMVFMGLSIALACSMLDQTIVATALPRISSDLHSGNESAWVATAYLLTSLAFTPLYGRWSDIFGRKLVLLATLAVFSVFSLACALAQTMIQLIIFRAIQGIGGGAIITMVMIIVSDICTLKERGKYQGINEGVVAVSNGIGPILGGLFSEYTTWRWAFWINLPLSGLAIAVGVWLLPLKGVHGNMREKLLKIDYVGSLLTIISSILILIGLNWGGVTYPWASVQVLVPLLLGAFILALFLVWEAKFAALPIMPVHIFKNKTVSGVYLATLMNGMTFFSILYYVPQFLQLVRGDSPVMSSLLLLPFLAPIAIFVFIAGQITAHTGHYRYLIIIGFGIWSVAQGLQSTIDETSSVGKICGLLLMGGVASGFTFQTSLLAAQAAVPRHEMAVVTGVRNFVRLFGSTIALAICASIINNQLRAAIGPLGLSTDIIFDLTNDPTIINDPTRLSLTPHQRTVIIAGYTKGFHSVFYLTTACCVIAFLSAVFFIDQLELNRADDKDLKRKTKEEMMRKKMAKQMEKDLEAGIIDPSEKEGGSPDTGMAKPNSDDAHNDTNAHDMDERTLDSRPTLAFTRRKS</sequence>
<evidence type="ECO:0000313" key="2">
    <source>
        <dbReference type="Proteomes" id="UP001148662"/>
    </source>
</evidence>
<dbReference type="EMBL" id="JANHOG010000634">
    <property type="protein sequence ID" value="KAJ3552656.1"/>
    <property type="molecule type" value="Genomic_DNA"/>
</dbReference>
<dbReference type="Proteomes" id="UP001148662">
    <property type="component" value="Unassembled WGS sequence"/>
</dbReference>
<gene>
    <name evidence="1" type="ORF">NM688_g4034</name>
</gene>
<accession>A0ACC1T3S2</accession>
<comment type="caution">
    <text evidence="1">The sequence shown here is derived from an EMBL/GenBank/DDBJ whole genome shotgun (WGS) entry which is preliminary data.</text>
</comment>
<name>A0ACC1T3S2_9APHY</name>